<gene>
    <name evidence="2" type="ORF">B4102_2766</name>
    <name evidence="3" type="ORF">JGZ69_17985</name>
</gene>
<dbReference type="OrthoDB" id="2972390at2"/>
<dbReference type="EMBL" id="CP066701">
    <property type="protein sequence ID" value="QQX24644.1"/>
    <property type="molecule type" value="Genomic_DNA"/>
</dbReference>
<evidence type="ECO:0000313" key="3">
    <source>
        <dbReference type="EMBL" id="QQX24644.1"/>
    </source>
</evidence>
<dbReference type="KEGG" id="hspo:JGZ69_17985"/>
<dbReference type="AlphaFoldDB" id="A0A150L8Y5"/>
<proteinExistence type="predicted"/>
<dbReference type="InterPro" id="IPR025625">
    <property type="entry name" value="YuzL"/>
</dbReference>
<evidence type="ECO:0000256" key="1">
    <source>
        <dbReference type="SAM" id="MobiDB-lite"/>
    </source>
</evidence>
<evidence type="ECO:0000313" key="2">
    <source>
        <dbReference type="EMBL" id="KYD08489.1"/>
    </source>
</evidence>
<dbReference type="Proteomes" id="UP000595512">
    <property type="component" value="Chromosome"/>
</dbReference>
<name>A0A150L8Y5_9BACI</name>
<accession>A0A150L8Y5</accession>
<protein>
    <submittedName>
        <fullName evidence="3">YuzL family protein</fullName>
    </submittedName>
</protein>
<feature type="region of interest" description="Disordered" evidence="1">
    <location>
        <begin position="1"/>
        <end position="42"/>
    </location>
</feature>
<keyword evidence="4" id="KW-1185">Reference proteome</keyword>
<feature type="compositionally biased region" description="Polar residues" evidence="1">
    <location>
        <begin position="11"/>
        <end position="33"/>
    </location>
</feature>
<dbReference type="EMBL" id="LQYN01000031">
    <property type="protein sequence ID" value="KYD08489.1"/>
    <property type="molecule type" value="Genomic_DNA"/>
</dbReference>
<dbReference type="PATRIC" id="fig|46224.3.peg.2336"/>
<dbReference type="STRING" id="46224.B4102_2766"/>
<organism evidence="2 4">
    <name type="scientific">Heyndrickxia sporothermodurans</name>
    <dbReference type="NCBI Taxonomy" id="46224"/>
    <lineage>
        <taxon>Bacteria</taxon>
        <taxon>Bacillati</taxon>
        <taxon>Bacillota</taxon>
        <taxon>Bacilli</taxon>
        <taxon>Bacillales</taxon>
        <taxon>Bacillaceae</taxon>
        <taxon>Heyndrickxia</taxon>
    </lineage>
</organism>
<sequence length="42" mass="4525">MGKRKKDPSKTGLSNPNVKGQGTTNMETGQVQADASRKKHGR</sequence>
<evidence type="ECO:0000313" key="5">
    <source>
        <dbReference type="Proteomes" id="UP000595512"/>
    </source>
</evidence>
<reference evidence="3 5" key="2">
    <citation type="submission" date="2020-12" db="EMBL/GenBank/DDBJ databases">
        <title>Taxonomic evaluation of the Bacillus sporothermodurans group of bacteria based on whole genome sequences.</title>
        <authorList>
            <person name="Fiedler G."/>
            <person name="Herbstmann A.-D."/>
            <person name="Doll E."/>
            <person name="Wenning M."/>
            <person name="Brinks E."/>
            <person name="Kabisch J."/>
            <person name="Breitenwieser F."/>
            <person name="Lappann M."/>
            <person name="Boehnlein C."/>
            <person name="Franz C."/>
        </authorList>
    </citation>
    <scope>NUCLEOTIDE SEQUENCE [LARGE SCALE GENOMIC DNA]</scope>
    <source>
        <strain evidence="3 5">DSM 10599</strain>
    </source>
</reference>
<reference evidence="2 4" key="1">
    <citation type="submission" date="2016-01" db="EMBL/GenBank/DDBJ databases">
        <title>Genome Sequences of Twelve Sporeforming Bacillus Species Isolated from Foods.</title>
        <authorList>
            <person name="Berendsen E.M."/>
            <person name="Wells-Bennik M.H."/>
            <person name="Krawcyk A.O."/>
            <person name="De Jong A."/>
            <person name="Holsappel S."/>
            <person name="Eijlander R.T."/>
            <person name="Kuipers O.P."/>
        </authorList>
    </citation>
    <scope>NUCLEOTIDE SEQUENCE [LARGE SCALE GENOMIC DNA]</scope>
    <source>
        <strain evidence="2 4">B4102</strain>
    </source>
</reference>
<dbReference type="Proteomes" id="UP000075666">
    <property type="component" value="Unassembled WGS sequence"/>
</dbReference>
<dbReference type="Pfam" id="PF14115">
    <property type="entry name" value="YuzL"/>
    <property type="match status" value="1"/>
</dbReference>
<dbReference type="RefSeq" id="WP_084347544.1">
    <property type="nucleotide sequence ID" value="NZ_CP066701.1"/>
</dbReference>
<evidence type="ECO:0000313" key="4">
    <source>
        <dbReference type="Proteomes" id="UP000075666"/>
    </source>
</evidence>
<dbReference type="GeneID" id="62498485"/>